<evidence type="ECO:0000259" key="22">
    <source>
        <dbReference type="PROSITE" id="PS50016"/>
    </source>
</evidence>
<feature type="compositionally biased region" description="Low complexity" evidence="20">
    <location>
        <begin position="1753"/>
        <end position="1770"/>
    </location>
</feature>
<evidence type="ECO:0000256" key="7">
    <source>
        <dbReference type="ARBA" id="ARBA00022771"/>
    </source>
</evidence>
<dbReference type="PRINTS" id="PR00503">
    <property type="entry name" value="BROMODOMAIN"/>
</dbReference>
<feature type="region of interest" description="Disordered" evidence="20">
    <location>
        <begin position="460"/>
        <end position="480"/>
    </location>
</feature>
<comment type="function">
    <text evidence="1">Acetyltransferase enzyme. Acetylates histones, giving a specific tag for transcriptional activation.</text>
</comment>
<evidence type="ECO:0000259" key="21">
    <source>
        <dbReference type="PROSITE" id="PS50014"/>
    </source>
</evidence>
<keyword evidence="5" id="KW-0808">Transferase</keyword>
<feature type="compositionally biased region" description="Low complexity" evidence="20">
    <location>
        <begin position="460"/>
        <end position="476"/>
    </location>
</feature>
<dbReference type="PANTHER" id="PTHR13808:SF1">
    <property type="entry name" value="HISTONE ACETYLTRANSFERASE"/>
    <property type="match status" value="1"/>
</dbReference>
<feature type="compositionally biased region" description="Polar residues" evidence="20">
    <location>
        <begin position="24"/>
        <end position="42"/>
    </location>
</feature>
<keyword evidence="11 17" id="KW-0103">Bromodomain</keyword>
<evidence type="ECO:0000313" key="28">
    <source>
        <dbReference type="EMBL" id="KAE9239005.1"/>
    </source>
</evidence>
<feature type="region of interest" description="Disordered" evidence="20">
    <location>
        <begin position="1723"/>
        <end position="1823"/>
    </location>
</feature>
<dbReference type="PROSITE" id="PS50135">
    <property type="entry name" value="ZF_ZZ_2"/>
    <property type="match status" value="1"/>
</dbReference>
<evidence type="ECO:0000256" key="5">
    <source>
        <dbReference type="ARBA" id="ARBA00022679"/>
    </source>
</evidence>
<dbReference type="GO" id="GO:0031490">
    <property type="term" value="F:chromatin DNA binding"/>
    <property type="evidence" value="ECO:0007669"/>
    <property type="project" value="TreeGrafter"/>
</dbReference>
<dbReference type="Pfam" id="PF02135">
    <property type="entry name" value="zf-TAZ"/>
    <property type="match status" value="3"/>
</dbReference>
<feature type="domain" description="TAZ-type" evidence="23">
    <location>
        <begin position="2062"/>
        <end position="2149"/>
    </location>
</feature>
<dbReference type="Proteomes" id="UP000440732">
    <property type="component" value="Unassembled WGS sequence"/>
</dbReference>
<evidence type="ECO:0000256" key="2">
    <source>
        <dbReference type="ARBA" id="ARBA00004123"/>
    </source>
</evidence>
<feature type="region of interest" description="Disordered" evidence="20">
    <location>
        <begin position="80"/>
        <end position="105"/>
    </location>
</feature>
<feature type="domain" description="Bromo" evidence="21">
    <location>
        <begin position="883"/>
        <end position="955"/>
    </location>
</feature>
<evidence type="ECO:0000256" key="19">
    <source>
        <dbReference type="SAM" id="Coils"/>
    </source>
</evidence>
<feature type="compositionally biased region" description="Basic and acidic residues" evidence="20">
    <location>
        <begin position="1967"/>
        <end position="1977"/>
    </location>
</feature>
<evidence type="ECO:0000256" key="16">
    <source>
        <dbReference type="ARBA" id="ARBA00048017"/>
    </source>
</evidence>
<dbReference type="GO" id="GO:0045944">
    <property type="term" value="P:positive regulation of transcription by RNA polymerase II"/>
    <property type="evidence" value="ECO:0007669"/>
    <property type="project" value="TreeGrafter"/>
</dbReference>
<evidence type="ECO:0000256" key="4">
    <source>
        <dbReference type="ARBA" id="ARBA00022481"/>
    </source>
</evidence>
<evidence type="ECO:0000256" key="3">
    <source>
        <dbReference type="ARBA" id="ARBA00013184"/>
    </source>
</evidence>
<evidence type="ECO:0000256" key="18">
    <source>
        <dbReference type="PROSITE-ProRule" id="PRU00228"/>
    </source>
</evidence>
<evidence type="ECO:0000313" key="27">
    <source>
        <dbReference type="EMBL" id="KAE9144931.1"/>
    </source>
</evidence>
<dbReference type="InterPro" id="IPR001965">
    <property type="entry name" value="Znf_PHD"/>
</dbReference>
<dbReference type="EC" id="2.3.1.48" evidence="3"/>
<evidence type="ECO:0000256" key="10">
    <source>
        <dbReference type="ARBA" id="ARBA00023015"/>
    </source>
</evidence>
<dbReference type="Pfam" id="PF00439">
    <property type="entry name" value="Bromodomain"/>
    <property type="match status" value="1"/>
</dbReference>
<feature type="compositionally biased region" description="Low complexity" evidence="20">
    <location>
        <begin position="2192"/>
        <end position="2202"/>
    </location>
</feature>
<dbReference type="SMART" id="SM00249">
    <property type="entry name" value="PHD"/>
    <property type="match status" value="1"/>
</dbReference>
<evidence type="ECO:0000259" key="23">
    <source>
        <dbReference type="PROSITE" id="PS50134"/>
    </source>
</evidence>
<dbReference type="Pfam" id="PF00569">
    <property type="entry name" value="ZZ"/>
    <property type="match status" value="1"/>
</dbReference>
<evidence type="ECO:0000256" key="6">
    <source>
        <dbReference type="ARBA" id="ARBA00022723"/>
    </source>
</evidence>
<accession>A0A6A3G2H9</accession>
<dbReference type="InterPro" id="IPR013083">
    <property type="entry name" value="Znf_RING/FYVE/PHD"/>
</dbReference>
<keyword evidence="19" id="KW-0175">Coiled coil</keyword>
<dbReference type="GO" id="GO:0008270">
    <property type="term" value="F:zinc ion binding"/>
    <property type="evidence" value="ECO:0007669"/>
    <property type="project" value="UniProtKB-KW"/>
</dbReference>
<feature type="compositionally biased region" description="Low complexity" evidence="20">
    <location>
        <begin position="2003"/>
        <end position="2058"/>
    </location>
</feature>
<name>A0A6A3G2H9_9STRA</name>
<evidence type="ECO:0000256" key="11">
    <source>
        <dbReference type="ARBA" id="ARBA00023117"/>
    </source>
</evidence>
<dbReference type="EMBL" id="QXGA01000505">
    <property type="protein sequence ID" value="KAE9144931.1"/>
    <property type="molecule type" value="Genomic_DNA"/>
</dbReference>
<dbReference type="SMART" id="SM01250">
    <property type="entry name" value="KAT11"/>
    <property type="match status" value="1"/>
</dbReference>
<feature type="domain" description="TAZ-type" evidence="23">
    <location>
        <begin position="492"/>
        <end position="569"/>
    </location>
</feature>
<dbReference type="InterPro" id="IPR011011">
    <property type="entry name" value="Znf_FYVE_PHD"/>
</dbReference>
<gene>
    <name evidence="28" type="ORF">PF002_g10484</name>
    <name evidence="27" type="ORF">PF006_g10176</name>
    <name evidence="26" type="ORF">PF009_g2279</name>
</gene>
<dbReference type="GO" id="GO:0005634">
    <property type="term" value="C:nucleus"/>
    <property type="evidence" value="ECO:0007669"/>
    <property type="project" value="UniProtKB-SubCell"/>
</dbReference>
<dbReference type="PROSITE" id="PS00633">
    <property type="entry name" value="BROMODOMAIN_1"/>
    <property type="match status" value="1"/>
</dbReference>
<feature type="region of interest" description="Disordered" evidence="20">
    <location>
        <begin position="1454"/>
        <end position="1574"/>
    </location>
</feature>
<feature type="compositionally biased region" description="Basic and acidic residues" evidence="20">
    <location>
        <begin position="1797"/>
        <end position="1818"/>
    </location>
</feature>
<comment type="subcellular location">
    <subcellularLocation>
        <location evidence="2">Nucleus</location>
    </subcellularLocation>
</comment>
<evidence type="ECO:0000256" key="17">
    <source>
        <dbReference type="PROSITE-ProRule" id="PRU00035"/>
    </source>
</evidence>
<feature type="coiled-coil region" evidence="19">
    <location>
        <begin position="154"/>
        <end position="196"/>
    </location>
</feature>
<dbReference type="InterPro" id="IPR043145">
    <property type="entry name" value="Znf_ZZ_sf"/>
</dbReference>
<proteinExistence type="predicted"/>
<evidence type="ECO:0000256" key="9">
    <source>
        <dbReference type="ARBA" id="ARBA00022853"/>
    </source>
</evidence>
<evidence type="ECO:0000256" key="20">
    <source>
        <dbReference type="SAM" id="MobiDB-lite"/>
    </source>
</evidence>
<keyword evidence="4" id="KW-0488">Methylation</keyword>
<keyword evidence="8" id="KW-0862">Zinc</keyword>
<feature type="domain" description="TAZ-type" evidence="23">
    <location>
        <begin position="575"/>
        <end position="655"/>
    </location>
</feature>
<feature type="region of interest" description="Disordered" evidence="20">
    <location>
        <begin position="1"/>
        <end position="51"/>
    </location>
</feature>
<evidence type="ECO:0000256" key="13">
    <source>
        <dbReference type="ARBA" id="ARBA00023163"/>
    </source>
</evidence>
<dbReference type="InterPro" id="IPR035898">
    <property type="entry name" value="TAZ_dom_sf"/>
</dbReference>
<feature type="region of interest" description="Disordered" evidence="20">
    <location>
        <begin position="697"/>
        <end position="736"/>
    </location>
</feature>
<dbReference type="Gene3D" id="1.20.1020.10">
    <property type="entry name" value="TAZ domain"/>
    <property type="match status" value="3"/>
</dbReference>
<dbReference type="PROSITE" id="PS50134">
    <property type="entry name" value="ZF_TAZ"/>
    <property type="match status" value="3"/>
</dbReference>
<dbReference type="InterPro" id="IPR019787">
    <property type="entry name" value="Znf_PHD-finger"/>
</dbReference>
<keyword evidence="15" id="KW-0012">Acyltransferase</keyword>
<evidence type="ECO:0000256" key="12">
    <source>
        <dbReference type="ARBA" id="ARBA00023159"/>
    </source>
</evidence>
<dbReference type="Proteomes" id="UP000440367">
    <property type="component" value="Unassembled WGS sequence"/>
</dbReference>
<feature type="region of interest" description="Disordered" evidence="20">
    <location>
        <begin position="2192"/>
        <end position="2211"/>
    </location>
</feature>
<dbReference type="SUPFAM" id="SSF47370">
    <property type="entry name" value="Bromodomain"/>
    <property type="match status" value="1"/>
</dbReference>
<dbReference type="Gene3D" id="3.30.40.10">
    <property type="entry name" value="Zinc/RING finger domain, C3HC4 (zinc finger)"/>
    <property type="match status" value="1"/>
</dbReference>
<keyword evidence="7 18" id="KW-0863">Zinc-finger</keyword>
<dbReference type="Gene3D" id="1.20.920.10">
    <property type="entry name" value="Bromodomain-like"/>
    <property type="match status" value="1"/>
</dbReference>
<organism evidence="26 29">
    <name type="scientific">Phytophthora fragariae</name>
    <dbReference type="NCBI Taxonomy" id="53985"/>
    <lineage>
        <taxon>Eukaryota</taxon>
        <taxon>Sar</taxon>
        <taxon>Stramenopiles</taxon>
        <taxon>Oomycota</taxon>
        <taxon>Peronosporomycetes</taxon>
        <taxon>Peronosporales</taxon>
        <taxon>Peronosporaceae</taxon>
        <taxon>Phytophthora</taxon>
    </lineage>
</organism>
<sequence>MSVPQQSMPPVSQYAPKPTVAGHSESTATTPASNAMNPSTSGAPVSTAVSTPSSSAAMTATNATTAATTNPAVSAVTTAAAAGGGGVPGTTVGATTDWRDKDADRGARQQIARIILTLIMKSANRPTSANYNPREIARRLEHTLYMGAPSKQEYSNVQTLKARLQQALDNSRRRQMQQQQARLQQQQLQASGATDAVQQQTQAQLLQQRQMALLQRQQQQQMAAALHNQRANFQAVPFPGASAPMNQASINQPLQMPVSMSQMAVKTPGSIVTASTTPGNVASSTSNGAAGAGASILDELEREADEMANGVNDQPLSMPDSELQIATAPTGALSSANGNNFVNVTPTAASPTVIGSVGAGAFSAIPLSMPPEIGASAASPAAGSSAALVQPTPVMVSAAPTTSTAASNMYHGMNLTGPQIQQIQQIQQMQQLRRMQQLQQLQQQQLNGKVSAAQLQAGATVPTSGTSTTPTSAAAAGNGGAPGMIQMNEVSIAQKREELKRRLIQLKHARTCTTGECTIDYCSRTKALLSHVSRCANAQCTTLGCKSTRQLLSHFRKCRNLQCDVCSAIRPPMNENEQQLVLRRQQERLCMLRHASTCAAQQCILPYCAGMKVLWKHICECHQRQCRTDHCISSRYVLSHFKQCNKMICEVCGPVRKAIKVVDSCRGNPAQLQLAVSQCPDGVRGLIKIMNTTTAAAPASASAKPGTGAGVAGGSQQANVKTEGAAPGGPVNGAANQNLKSTAAANSANVKESSLLEEMKKKPLKLQTEKEKKLRRKEQAKIAKARAQAKAAAAAAAALTGPVTALGTSRTSQPVMHNGLVVRGTQAELRDDHHVSHQDISFLDSMTEGQLDEHIRSLRFNFCGHISVAELKSRLMPLLTKLMDSEYGWTFNNPVDPVQWNIPDYFDIIKCPMDLGTIKKRLEAEHYNSVEAFAGDVRLVFENCIAYNSSTNKFNIAAKQLLTSFNKSLASLKNQLEKQLFKRCEQRREEMCQLCGGDSFKFAPCMLFCSGPCAGRIRRHTHYYSDPRGEHHWCSSCFKQMKDGPIDMSLLPQLSSAATEVAPPPAAGTVPFDGVLKKSSLVKRKNSEVAEEPWVECDSCKLWYHQICALFNERNHAISGEQEPFVCPICVKKQRAAGVKPSLDNGLKAKRLPITRMAKLIETRVLEAIEKAGKDEAVRMGNMGNSDSIGFSNGVKESASDTQFGITIREVLSIDKQVQVKPRMGKLLAAKYGKAKKSDNGGAGGTTGQSKSLKRPRSTMSAADKKTAAAEAASSSLSLQLTYRSRCICVFQELDGVDVLIFTLYVQEYGPDSLSPNAGRVYVSYLDSVNYFQPKKLRTLMHQQVMLGFLEDCKNRGFHTCHIWSCPPLKGDDYIFFCKPENQKIPKSARLRQWYQKLLVEAKQCGMIVNISNLYAEYYMKKKAAHELPYFEGDYWPRLAEDLIKQLEEKDNGNRAKTGAAGAGDAAAVGNGASASGASTPANGSETPISRSPSPSEASNENGGPSDATTDTKTSTSKKGAMTPNASSKNKSKRSKGSFVTEPSVTRSSASKARSKKGGKSSRSSSSSKNVINNDPLMQKLKGILEPQKDDFFVVDLYPKCHKCAVPIVHEGYWELKTIPPPASVNNLLEAAKKTRSSSSSTRNSPPRHYHYFYCGSCYESNKTQLLHRVEVSGNCAKRARDLSERILPLTEKAAAAELAELDLQEIKFEAVLKFVDPTVEVDEEPQVKQETKSETEASNEKPEDNAKETDGSKAAAETSASTEATGEPANADKTPDASGASASTEKAAEAFAATEKQSDEKPDTSKATEHAKRDAKAETSVVQKKVKRVIGDDLDDVIMPCEIFDTREAFLLYCQNNHCQFDQIRRAKHSSMMVLYHLFNQGTTGFTFSCSNCKTTLLSGNRWNCSICPVFNLCDACHAKTKHEHQLHLFKVVPIPRPGNEVSNETVSTKVKGVVSNAAGTAGHVIKREAGSSDLKRAKHVKHAKGTASKTGGSRKRKLHQSSPVATPTASPAAKPDAVGVGAASAPAEGSGASAATTTGATASAAAAASVPNGNTAEDGDASKKRRIHNIDPQLLLQLEHASSCTVPNCTFFNCNRMQAMLKHGAICEQRLAGPCVLCKRIIGLLSAHARQCTKDYASCKVPRCADIRRHFLAQVQARQQQLQRARQLQAQQQQVANNAVAAAAAAAPATATATTTAPAAAEEKKDAAS</sequence>
<protein>
    <recommendedName>
        <fullName evidence="3">histone acetyltransferase</fullName>
        <ecNumber evidence="3">2.3.1.48</ecNumber>
    </recommendedName>
</protein>
<evidence type="ECO:0000256" key="1">
    <source>
        <dbReference type="ARBA" id="ARBA00002581"/>
    </source>
</evidence>
<feature type="compositionally biased region" description="Low complexity" evidence="20">
    <location>
        <begin position="1506"/>
        <end position="1519"/>
    </location>
</feature>
<feature type="compositionally biased region" description="Low complexity" evidence="20">
    <location>
        <begin position="1456"/>
        <end position="1485"/>
    </location>
</feature>
<feature type="compositionally biased region" description="Low complexity" evidence="20">
    <location>
        <begin position="1778"/>
        <end position="1796"/>
    </location>
</feature>
<evidence type="ECO:0000256" key="15">
    <source>
        <dbReference type="ARBA" id="ARBA00023315"/>
    </source>
</evidence>
<reference evidence="29 30" key="1">
    <citation type="submission" date="2018-08" db="EMBL/GenBank/DDBJ databases">
        <title>Genomic investigation of the strawberry pathogen Phytophthora fragariae indicates pathogenicity is determined by transcriptional variation in three key races.</title>
        <authorList>
            <person name="Adams T.M."/>
            <person name="Armitage A.D."/>
            <person name="Sobczyk M.K."/>
            <person name="Bates H.J."/>
            <person name="Dunwell J.M."/>
            <person name="Nellist C.F."/>
            <person name="Harrison R.J."/>
        </authorList>
    </citation>
    <scope>NUCLEOTIDE SEQUENCE [LARGE SCALE GENOMIC DNA]</scope>
    <source>
        <strain evidence="28 30">BC-1</strain>
        <strain evidence="27 31">NOV-5</strain>
        <strain evidence="26 29">NOV-9</strain>
    </source>
</reference>
<dbReference type="CDD" id="cd02249">
    <property type="entry name" value="ZZ"/>
    <property type="match status" value="1"/>
</dbReference>
<feature type="compositionally biased region" description="Polar residues" evidence="20">
    <location>
        <begin position="1486"/>
        <end position="1503"/>
    </location>
</feature>
<dbReference type="Proteomes" id="UP000429523">
    <property type="component" value="Unassembled WGS sequence"/>
</dbReference>
<dbReference type="InterPro" id="IPR000197">
    <property type="entry name" value="Znf_TAZ"/>
</dbReference>
<keyword evidence="9" id="KW-0156">Chromatin regulator</keyword>
<dbReference type="PANTHER" id="PTHR13808">
    <property type="entry name" value="CBP/P300-RELATED"/>
    <property type="match status" value="1"/>
</dbReference>
<evidence type="ECO:0000313" key="26">
    <source>
        <dbReference type="EMBL" id="KAE8948148.1"/>
    </source>
</evidence>
<feature type="compositionally biased region" description="Polar residues" evidence="20">
    <location>
        <begin position="1"/>
        <end position="10"/>
    </location>
</feature>
<dbReference type="InterPro" id="IPR031162">
    <property type="entry name" value="CBP_P300_HAT"/>
</dbReference>
<dbReference type="SUPFAM" id="SSF57903">
    <property type="entry name" value="FYVE/PHD zinc finger"/>
    <property type="match status" value="1"/>
</dbReference>
<dbReference type="SMART" id="SM00551">
    <property type="entry name" value="ZnF_TAZ"/>
    <property type="match status" value="3"/>
</dbReference>
<evidence type="ECO:0000259" key="24">
    <source>
        <dbReference type="PROSITE" id="PS50135"/>
    </source>
</evidence>
<feature type="domain" description="ZZ-type" evidence="24">
    <location>
        <begin position="1886"/>
        <end position="1939"/>
    </location>
</feature>
<dbReference type="InterPro" id="IPR018359">
    <property type="entry name" value="Bromodomain_CS"/>
</dbReference>
<evidence type="ECO:0000313" key="30">
    <source>
        <dbReference type="Proteomes" id="UP000440367"/>
    </source>
</evidence>
<feature type="region of interest" description="Disordered" evidence="20">
    <location>
        <begin position="1966"/>
        <end position="2067"/>
    </location>
</feature>
<evidence type="ECO:0000256" key="8">
    <source>
        <dbReference type="ARBA" id="ARBA00022833"/>
    </source>
</evidence>
<dbReference type="InterPro" id="IPR036427">
    <property type="entry name" value="Bromodomain-like_sf"/>
</dbReference>
<keyword evidence="13" id="KW-0804">Transcription</keyword>
<evidence type="ECO:0000313" key="29">
    <source>
        <dbReference type="Proteomes" id="UP000429523"/>
    </source>
</evidence>
<dbReference type="Gene3D" id="3.30.60.90">
    <property type="match status" value="1"/>
</dbReference>
<keyword evidence="12" id="KW-0010">Activator</keyword>
<feature type="domain" description="CBP/p300-type HAT" evidence="25">
    <location>
        <begin position="1146"/>
        <end position="1884"/>
    </location>
</feature>
<keyword evidence="14" id="KW-0539">Nucleus</keyword>
<evidence type="ECO:0000256" key="14">
    <source>
        <dbReference type="ARBA" id="ARBA00023242"/>
    </source>
</evidence>
<comment type="catalytic activity">
    <reaction evidence="16">
        <text>L-lysyl-[protein] + acetyl-CoA = N(6)-acetyl-L-lysyl-[protein] + CoA + H(+)</text>
        <dbReference type="Rhea" id="RHEA:45948"/>
        <dbReference type="Rhea" id="RHEA-COMP:9752"/>
        <dbReference type="Rhea" id="RHEA-COMP:10731"/>
        <dbReference type="ChEBI" id="CHEBI:15378"/>
        <dbReference type="ChEBI" id="CHEBI:29969"/>
        <dbReference type="ChEBI" id="CHEBI:57287"/>
        <dbReference type="ChEBI" id="CHEBI:57288"/>
        <dbReference type="ChEBI" id="CHEBI:61930"/>
        <dbReference type="EC" id="2.3.1.48"/>
    </reaction>
</comment>
<feature type="compositionally biased region" description="Low complexity" evidence="20">
    <location>
        <begin position="697"/>
        <end position="706"/>
    </location>
</feature>
<dbReference type="EMBL" id="QXGD01000460">
    <property type="protein sequence ID" value="KAE9239005.1"/>
    <property type="molecule type" value="Genomic_DNA"/>
</dbReference>
<dbReference type="EMBL" id="QXGF01000059">
    <property type="protein sequence ID" value="KAE8948148.1"/>
    <property type="molecule type" value="Genomic_DNA"/>
</dbReference>
<dbReference type="SMART" id="SM00297">
    <property type="entry name" value="BROMO"/>
    <property type="match status" value="1"/>
</dbReference>
<dbReference type="SUPFAM" id="SSF57850">
    <property type="entry name" value="RING/U-box"/>
    <property type="match status" value="1"/>
</dbReference>
<dbReference type="CDD" id="cd15614">
    <property type="entry name" value="PHD_HAC_like"/>
    <property type="match status" value="1"/>
</dbReference>
<dbReference type="PROSITE" id="PS51727">
    <property type="entry name" value="CBP_P300_HAT"/>
    <property type="match status" value="1"/>
</dbReference>
<dbReference type="InterPro" id="IPR000433">
    <property type="entry name" value="Znf_ZZ"/>
</dbReference>
<keyword evidence="6" id="KW-0479">Metal-binding</keyword>
<dbReference type="GO" id="GO:0004402">
    <property type="term" value="F:histone acetyltransferase activity"/>
    <property type="evidence" value="ECO:0007669"/>
    <property type="project" value="InterPro"/>
</dbReference>
<dbReference type="GO" id="GO:0140297">
    <property type="term" value="F:DNA-binding transcription factor binding"/>
    <property type="evidence" value="ECO:0007669"/>
    <property type="project" value="UniProtKB-ARBA"/>
</dbReference>
<evidence type="ECO:0000313" key="31">
    <source>
        <dbReference type="Proteomes" id="UP000440732"/>
    </source>
</evidence>
<dbReference type="GO" id="GO:0005667">
    <property type="term" value="C:transcription regulator complex"/>
    <property type="evidence" value="ECO:0007669"/>
    <property type="project" value="TreeGrafter"/>
</dbReference>
<dbReference type="PROSITE" id="PS50016">
    <property type="entry name" value="ZF_PHD_2"/>
    <property type="match status" value="1"/>
</dbReference>
<dbReference type="GO" id="GO:0000123">
    <property type="term" value="C:histone acetyltransferase complex"/>
    <property type="evidence" value="ECO:0007669"/>
    <property type="project" value="TreeGrafter"/>
</dbReference>
<dbReference type="SUPFAM" id="SSF57933">
    <property type="entry name" value="TAZ domain"/>
    <property type="match status" value="3"/>
</dbReference>
<dbReference type="GO" id="GO:0003713">
    <property type="term" value="F:transcription coactivator activity"/>
    <property type="evidence" value="ECO:0007669"/>
    <property type="project" value="TreeGrafter"/>
</dbReference>
<dbReference type="InterPro" id="IPR013178">
    <property type="entry name" value="Histone_AcTrfase_Rtt109/CBP"/>
</dbReference>
<keyword evidence="10" id="KW-0805">Transcription regulation</keyword>
<dbReference type="Pfam" id="PF08214">
    <property type="entry name" value="HAT_KAT11"/>
    <property type="match status" value="1"/>
</dbReference>
<dbReference type="PROSITE" id="PS50014">
    <property type="entry name" value="BROMODOMAIN_2"/>
    <property type="match status" value="1"/>
</dbReference>
<dbReference type="SMART" id="SM00291">
    <property type="entry name" value="ZnF_ZZ"/>
    <property type="match status" value="1"/>
</dbReference>
<feature type="domain" description="PHD-type" evidence="22">
    <location>
        <begin position="1031"/>
        <end position="1133"/>
    </location>
</feature>
<dbReference type="InterPro" id="IPR001487">
    <property type="entry name" value="Bromodomain"/>
</dbReference>
<comment type="caution">
    <text evidence="26">The sequence shown here is derived from an EMBL/GenBank/DDBJ whole genome shotgun (WGS) entry which is preliminary data.</text>
</comment>
<evidence type="ECO:0000259" key="25">
    <source>
        <dbReference type="PROSITE" id="PS51727"/>
    </source>
</evidence>
<feature type="region of interest" description="Disordered" evidence="20">
    <location>
        <begin position="1235"/>
        <end position="1266"/>
    </location>
</feature>
<feature type="compositionally biased region" description="Basic and acidic residues" evidence="20">
    <location>
        <begin position="1726"/>
        <end position="1752"/>
    </location>
</feature>